<evidence type="ECO:0008006" key="4">
    <source>
        <dbReference type="Google" id="ProtNLM"/>
    </source>
</evidence>
<dbReference type="KEGG" id="sfz:SFLOR_v1c03130"/>
<keyword evidence="3" id="KW-1185">Reference proteome</keyword>
<keyword evidence="1" id="KW-0472">Membrane</keyword>
<keyword evidence="1" id="KW-1133">Transmembrane helix</keyword>
<reference evidence="2 3" key="1">
    <citation type="submission" date="2017-12" db="EMBL/GenBank/DDBJ databases">
        <title>Complete genome sequence of Spiroplasma floricola 23-6 (ATCC 29989).</title>
        <authorList>
            <person name="Tsai Y.-M."/>
            <person name="Wu P.-S."/>
            <person name="Lo W.-S."/>
            <person name="Kuo C.-H."/>
        </authorList>
    </citation>
    <scope>NUCLEOTIDE SEQUENCE [LARGE SCALE GENOMIC DNA]</scope>
    <source>
        <strain evidence="2 3">23-6</strain>
    </source>
</reference>
<protein>
    <recommendedName>
        <fullName evidence="4">Transmembrane protein</fullName>
    </recommendedName>
</protein>
<accession>A0A2K8SEV6</accession>
<organism evidence="2 3">
    <name type="scientific">Spiroplasma floricola 23-6</name>
    <dbReference type="NCBI Taxonomy" id="1336749"/>
    <lineage>
        <taxon>Bacteria</taxon>
        <taxon>Bacillati</taxon>
        <taxon>Mycoplasmatota</taxon>
        <taxon>Mollicutes</taxon>
        <taxon>Entomoplasmatales</taxon>
        <taxon>Spiroplasmataceae</taxon>
        <taxon>Spiroplasma</taxon>
    </lineage>
</organism>
<proteinExistence type="predicted"/>
<gene>
    <name evidence="2" type="ORF">SFLOR_v1c03130</name>
</gene>
<feature type="transmembrane region" description="Helical" evidence="1">
    <location>
        <begin position="6"/>
        <end position="25"/>
    </location>
</feature>
<dbReference type="OrthoDB" id="391715at2"/>
<dbReference type="EMBL" id="CP025057">
    <property type="protein sequence ID" value="AUB31370.1"/>
    <property type="molecule type" value="Genomic_DNA"/>
</dbReference>
<dbReference type="RefSeq" id="WP_100916358.1">
    <property type="nucleotide sequence ID" value="NZ_CP025057.1"/>
</dbReference>
<evidence type="ECO:0000313" key="3">
    <source>
        <dbReference type="Proteomes" id="UP000231823"/>
    </source>
</evidence>
<dbReference type="AlphaFoldDB" id="A0A2K8SEV6"/>
<feature type="transmembrane region" description="Helical" evidence="1">
    <location>
        <begin position="133"/>
        <end position="156"/>
    </location>
</feature>
<name>A0A2K8SEV6_9MOLU</name>
<evidence type="ECO:0000256" key="1">
    <source>
        <dbReference type="SAM" id="Phobius"/>
    </source>
</evidence>
<feature type="transmembrane region" description="Helical" evidence="1">
    <location>
        <begin position="168"/>
        <end position="194"/>
    </location>
</feature>
<evidence type="ECO:0000313" key="2">
    <source>
        <dbReference type="EMBL" id="AUB31370.1"/>
    </source>
</evidence>
<sequence length="262" mass="30679">MDSLTKVLLIALGLSLISLIIIRIFNTFSLNRIAIHEINSADSNISSSKIDSIIQKFKVYLKIEELNISYGETESYYRINQMLNKRKKQITIPKWIMPSVGYELDYILASIWFNAKLFQKDRDIKKMQLILKWIPLFLYIVYFSTFILSFVIYFLNKEAIIQATSSKFLIFIFSKPLMELISLTVFLSIVILIFSSNILKIRLEEKYENEIIGFVKNECESYKMDISAARIYAKEFNKLDFKIFRINAKTSNLKFVGPFTLL</sequence>
<dbReference type="Proteomes" id="UP000231823">
    <property type="component" value="Chromosome"/>
</dbReference>
<keyword evidence="1" id="KW-0812">Transmembrane</keyword>